<proteinExistence type="predicted"/>
<accession>A0A284RTA4</accession>
<evidence type="ECO:0000313" key="2">
    <source>
        <dbReference type="Proteomes" id="UP000219338"/>
    </source>
</evidence>
<keyword evidence="2" id="KW-1185">Reference proteome</keyword>
<dbReference type="Proteomes" id="UP000219338">
    <property type="component" value="Unassembled WGS sequence"/>
</dbReference>
<dbReference type="OrthoDB" id="3004676at2759"/>
<evidence type="ECO:0000313" key="1">
    <source>
        <dbReference type="EMBL" id="SJL11986.1"/>
    </source>
</evidence>
<gene>
    <name evidence="1" type="ORF">ARMOST_15400</name>
</gene>
<protein>
    <submittedName>
        <fullName evidence="1">Uncharacterized protein</fullName>
    </submittedName>
</protein>
<name>A0A284RTA4_ARMOS</name>
<organism evidence="1 2">
    <name type="scientific">Armillaria ostoyae</name>
    <name type="common">Armillaria root rot fungus</name>
    <dbReference type="NCBI Taxonomy" id="47428"/>
    <lineage>
        <taxon>Eukaryota</taxon>
        <taxon>Fungi</taxon>
        <taxon>Dikarya</taxon>
        <taxon>Basidiomycota</taxon>
        <taxon>Agaricomycotina</taxon>
        <taxon>Agaricomycetes</taxon>
        <taxon>Agaricomycetidae</taxon>
        <taxon>Agaricales</taxon>
        <taxon>Marasmiineae</taxon>
        <taxon>Physalacriaceae</taxon>
        <taxon>Armillaria</taxon>
    </lineage>
</organism>
<sequence length="116" mass="13217">MTETVRVGDTLHHTLLPCLKYLEFVLDDIEFDRVNYLDIDFVEMIVSRCVPLGSQMLEFLRIVVVGRAFEVPISDNGGLEELKRLGDNGLDLQLDLADWDERVLQASALPRKPDDD</sequence>
<dbReference type="EMBL" id="FUEG01000015">
    <property type="protein sequence ID" value="SJL11986.1"/>
    <property type="molecule type" value="Genomic_DNA"/>
</dbReference>
<dbReference type="AlphaFoldDB" id="A0A284RTA4"/>
<reference evidence="2" key="1">
    <citation type="journal article" date="2017" name="Nat. Ecol. Evol.">
        <title>Genome expansion and lineage-specific genetic innovations in the forest pathogenic fungi Armillaria.</title>
        <authorList>
            <person name="Sipos G."/>
            <person name="Prasanna A.N."/>
            <person name="Walter M.C."/>
            <person name="O'Connor E."/>
            <person name="Balint B."/>
            <person name="Krizsan K."/>
            <person name="Kiss B."/>
            <person name="Hess J."/>
            <person name="Varga T."/>
            <person name="Slot J."/>
            <person name="Riley R."/>
            <person name="Boka B."/>
            <person name="Rigling D."/>
            <person name="Barry K."/>
            <person name="Lee J."/>
            <person name="Mihaltcheva S."/>
            <person name="LaButti K."/>
            <person name="Lipzen A."/>
            <person name="Waldron R."/>
            <person name="Moloney N.M."/>
            <person name="Sperisen C."/>
            <person name="Kredics L."/>
            <person name="Vagvoelgyi C."/>
            <person name="Patrignani A."/>
            <person name="Fitzpatrick D."/>
            <person name="Nagy I."/>
            <person name="Doyle S."/>
            <person name="Anderson J.B."/>
            <person name="Grigoriev I.V."/>
            <person name="Gueldener U."/>
            <person name="Muensterkoetter M."/>
            <person name="Nagy L.G."/>
        </authorList>
    </citation>
    <scope>NUCLEOTIDE SEQUENCE [LARGE SCALE GENOMIC DNA]</scope>
    <source>
        <strain evidence="2">C18/9</strain>
    </source>
</reference>